<dbReference type="InterPro" id="IPR036390">
    <property type="entry name" value="WH_DNA-bd_sf"/>
</dbReference>
<name>A0A6M4H2H5_9PROT</name>
<dbReference type="AlphaFoldDB" id="A0A6M4H2H5"/>
<evidence type="ECO:0000256" key="3">
    <source>
        <dbReference type="ARBA" id="ARBA00023125"/>
    </source>
</evidence>
<reference evidence="6 7" key="1">
    <citation type="submission" date="2020-04" db="EMBL/GenBank/DDBJ databases">
        <title>Usitatibacter rugosus gen. nov., sp. nov. and Usitatibacter palustris sp. nov., novel members of Usitatibacteraceae fam. nov. within the order Nitrosomonadales isolated from soil.</title>
        <authorList>
            <person name="Huber K.J."/>
            <person name="Neumann-Schaal M."/>
            <person name="Geppert A."/>
            <person name="Luckner M."/>
            <person name="Wanner G."/>
            <person name="Overmann J."/>
        </authorList>
    </citation>
    <scope>NUCLEOTIDE SEQUENCE [LARGE SCALE GENOMIC DNA]</scope>
    <source>
        <strain evidence="6 7">0125_3</strain>
    </source>
</reference>
<dbReference type="GO" id="GO:0003677">
    <property type="term" value="F:DNA binding"/>
    <property type="evidence" value="ECO:0007669"/>
    <property type="project" value="UniProtKB-KW"/>
</dbReference>
<evidence type="ECO:0000259" key="5">
    <source>
        <dbReference type="PROSITE" id="PS50931"/>
    </source>
</evidence>
<organism evidence="6 7">
    <name type="scientific">Usitatibacter rugosus</name>
    <dbReference type="NCBI Taxonomy" id="2732067"/>
    <lineage>
        <taxon>Bacteria</taxon>
        <taxon>Pseudomonadati</taxon>
        <taxon>Pseudomonadota</taxon>
        <taxon>Betaproteobacteria</taxon>
        <taxon>Nitrosomonadales</taxon>
        <taxon>Usitatibacteraceae</taxon>
        <taxon>Usitatibacter</taxon>
    </lineage>
</organism>
<dbReference type="Proteomes" id="UP000501534">
    <property type="component" value="Chromosome"/>
</dbReference>
<dbReference type="SUPFAM" id="SSF53850">
    <property type="entry name" value="Periplasmic binding protein-like II"/>
    <property type="match status" value="1"/>
</dbReference>
<accession>A0A6M4H2H5</accession>
<dbReference type="InterPro" id="IPR036388">
    <property type="entry name" value="WH-like_DNA-bd_sf"/>
</dbReference>
<evidence type="ECO:0000256" key="2">
    <source>
        <dbReference type="ARBA" id="ARBA00023015"/>
    </source>
</evidence>
<evidence type="ECO:0000256" key="1">
    <source>
        <dbReference type="ARBA" id="ARBA00009437"/>
    </source>
</evidence>
<dbReference type="Gene3D" id="3.40.190.10">
    <property type="entry name" value="Periplasmic binding protein-like II"/>
    <property type="match status" value="2"/>
</dbReference>
<keyword evidence="7" id="KW-1185">Reference proteome</keyword>
<evidence type="ECO:0000313" key="7">
    <source>
        <dbReference type="Proteomes" id="UP000501534"/>
    </source>
</evidence>
<evidence type="ECO:0000313" key="6">
    <source>
        <dbReference type="EMBL" id="QJR12037.1"/>
    </source>
</evidence>
<keyword evidence="3" id="KW-0238">DNA-binding</keyword>
<dbReference type="Gene3D" id="1.10.10.10">
    <property type="entry name" value="Winged helix-like DNA-binding domain superfamily/Winged helix DNA-binding domain"/>
    <property type="match status" value="1"/>
</dbReference>
<keyword evidence="2" id="KW-0805">Transcription regulation</keyword>
<gene>
    <name evidence="6" type="primary">hdfR_2</name>
    <name evidence="6" type="ORF">DSM104443_03120</name>
</gene>
<dbReference type="InterPro" id="IPR000847">
    <property type="entry name" value="LysR_HTH_N"/>
</dbReference>
<keyword evidence="4" id="KW-0804">Transcription</keyword>
<comment type="similarity">
    <text evidence="1">Belongs to the LysR transcriptional regulatory family.</text>
</comment>
<dbReference type="InterPro" id="IPR050176">
    <property type="entry name" value="LTTR"/>
</dbReference>
<dbReference type="SUPFAM" id="SSF46785">
    <property type="entry name" value="Winged helix' DNA-binding domain"/>
    <property type="match status" value="1"/>
</dbReference>
<dbReference type="Pfam" id="PF03466">
    <property type="entry name" value="LysR_substrate"/>
    <property type="match status" value="1"/>
</dbReference>
<sequence length="318" mass="34391">MRNLDMDLLRSLVALADHGTLKGAAERVGRTQAALSLQMRKLESQAGEALFRKDSRKLVLTEGGDVLLSYARRILALNDDAVQALTRSRVSGDVKFGSSQDFGESWMPTVLAQFRKAHPEVGVEIRVDGGTKLVNAVDAGEIDLALALGLGERANAICIGHLPLVWIAHRDFGWNKREPLPLALFTSPCRFRTKAIAELDAAGVRWNIGLTSPSLYGVWAAVNAGLGVTVRTPEGLLPELEVVDRKFGLPNLGSVDVSLYLAKGARSPAVMNLVELLRERLAQRIVELDARTPNGVIARRPGRFGVVVGRKRAPAIAA</sequence>
<dbReference type="InterPro" id="IPR005119">
    <property type="entry name" value="LysR_subst-bd"/>
</dbReference>
<dbReference type="GO" id="GO:0003700">
    <property type="term" value="F:DNA-binding transcription factor activity"/>
    <property type="evidence" value="ECO:0007669"/>
    <property type="project" value="InterPro"/>
</dbReference>
<dbReference type="PROSITE" id="PS50931">
    <property type="entry name" value="HTH_LYSR"/>
    <property type="match status" value="1"/>
</dbReference>
<dbReference type="Pfam" id="PF00126">
    <property type="entry name" value="HTH_1"/>
    <property type="match status" value="1"/>
</dbReference>
<dbReference type="PANTHER" id="PTHR30579:SF7">
    <property type="entry name" value="HTH-TYPE TRANSCRIPTIONAL REGULATOR LRHA-RELATED"/>
    <property type="match status" value="1"/>
</dbReference>
<protein>
    <submittedName>
        <fullName evidence="6">HTH-type transcriptional regulator HdfR</fullName>
    </submittedName>
</protein>
<dbReference type="KEGG" id="uru:DSM104443_03120"/>
<proteinExistence type="inferred from homology"/>
<dbReference type="EMBL" id="CP053069">
    <property type="protein sequence ID" value="QJR12037.1"/>
    <property type="molecule type" value="Genomic_DNA"/>
</dbReference>
<feature type="domain" description="HTH lysR-type" evidence="5">
    <location>
        <begin position="4"/>
        <end position="61"/>
    </location>
</feature>
<evidence type="ECO:0000256" key="4">
    <source>
        <dbReference type="ARBA" id="ARBA00023163"/>
    </source>
</evidence>
<dbReference type="PANTHER" id="PTHR30579">
    <property type="entry name" value="TRANSCRIPTIONAL REGULATOR"/>
    <property type="match status" value="1"/>
</dbReference>